<evidence type="ECO:0000256" key="5">
    <source>
        <dbReference type="ARBA" id="ARBA00023136"/>
    </source>
</evidence>
<keyword evidence="8" id="KW-0456">Lyase</keyword>
<reference evidence="11 12" key="1">
    <citation type="submission" date="2015-12" db="EMBL/GenBank/DDBJ databases">
        <authorList>
            <person name="Kim M.K."/>
            <person name="Srinivasan S."/>
            <person name="Lee J.-J."/>
            <person name="Kim K."/>
        </authorList>
    </citation>
    <scope>NUCLEOTIDE SEQUENCE [LARGE SCALE GENOMIC DNA]</scope>
    <source>
        <strain evidence="11 12">BM2</strain>
    </source>
</reference>
<dbReference type="Pfam" id="PF02666">
    <property type="entry name" value="PS_Dcarbxylase"/>
    <property type="match status" value="1"/>
</dbReference>
<keyword evidence="2" id="KW-0444">Lipid biosynthesis</keyword>
<evidence type="ECO:0008006" key="13">
    <source>
        <dbReference type="Google" id="ProtNLM"/>
    </source>
</evidence>
<sequence length="223" mass="22725">MRVRRLIPVALAAGAALYLRGVYRYRDPVRLPKVGAGEVLSAADGVVGFVRRVQGGRVDGLDVPALLGTPGAADGWLIGVTVGPLDVHYVFQPVSGAVSYATHVGARVNVPLLDAAGTLGALTGRAVDTLVTRGALENERQAAVITTPDGDVTLTLVAGRAGLSGTSFTREGDEVRAGYKAAFLQEGGLALLHVPLAFTPAVGVGDRVTGAETVVARLGAAPA</sequence>
<evidence type="ECO:0000256" key="9">
    <source>
        <dbReference type="ARBA" id="ARBA00023264"/>
    </source>
</evidence>
<evidence type="ECO:0000256" key="10">
    <source>
        <dbReference type="ARBA" id="ARBA00023317"/>
    </source>
</evidence>
<gene>
    <name evidence="11" type="ORF">AUC44_12130</name>
</gene>
<evidence type="ECO:0000256" key="6">
    <source>
        <dbReference type="ARBA" id="ARBA00023145"/>
    </source>
</evidence>
<dbReference type="InterPro" id="IPR003817">
    <property type="entry name" value="PS_Dcarbxylase"/>
</dbReference>
<keyword evidence="10" id="KW-0670">Pyruvate</keyword>
<dbReference type="Proteomes" id="UP000060071">
    <property type="component" value="Chromosome"/>
</dbReference>
<dbReference type="PANTHER" id="PTHR35809:SF1">
    <property type="entry name" value="ARCHAETIDYLSERINE DECARBOXYLASE PROENZYME-RELATED"/>
    <property type="match status" value="1"/>
</dbReference>
<name>A0ABM5X6T5_9DEIO</name>
<keyword evidence="7" id="KW-0594">Phospholipid biosynthesis</keyword>
<evidence type="ECO:0000313" key="11">
    <source>
        <dbReference type="EMBL" id="ALW89553.1"/>
    </source>
</evidence>
<dbReference type="EMBL" id="CP013910">
    <property type="protein sequence ID" value="ALW89553.1"/>
    <property type="molecule type" value="Genomic_DNA"/>
</dbReference>
<keyword evidence="6" id="KW-0865">Zymogen</keyword>
<keyword evidence="3" id="KW-0210">Decarboxylase</keyword>
<dbReference type="PANTHER" id="PTHR35809">
    <property type="entry name" value="ARCHAETIDYLSERINE DECARBOXYLASE PROENZYME-RELATED"/>
    <property type="match status" value="1"/>
</dbReference>
<evidence type="ECO:0000256" key="2">
    <source>
        <dbReference type="ARBA" id="ARBA00022516"/>
    </source>
</evidence>
<evidence type="ECO:0000256" key="7">
    <source>
        <dbReference type="ARBA" id="ARBA00023209"/>
    </source>
</evidence>
<protein>
    <recommendedName>
        <fullName evidence="13">Phosphatidylserine decarboxylase</fullName>
    </recommendedName>
</protein>
<organism evidence="11 12">
    <name type="scientific">Deinococcus actinosclerus</name>
    <dbReference type="NCBI Taxonomy" id="1768108"/>
    <lineage>
        <taxon>Bacteria</taxon>
        <taxon>Thermotogati</taxon>
        <taxon>Deinococcota</taxon>
        <taxon>Deinococci</taxon>
        <taxon>Deinococcales</taxon>
        <taxon>Deinococcaceae</taxon>
        <taxon>Deinococcus</taxon>
    </lineage>
</organism>
<evidence type="ECO:0000256" key="3">
    <source>
        <dbReference type="ARBA" id="ARBA00022793"/>
    </source>
</evidence>
<keyword evidence="12" id="KW-1185">Reference proteome</keyword>
<evidence type="ECO:0000256" key="4">
    <source>
        <dbReference type="ARBA" id="ARBA00023098"/>
    </source>
</evidence>
<accession>A0ABM5X6T5</accession>
<dbReference type="InterPro" id="IPR033175">
    <property type="entry name" value="PSD-A"/>
</dbReference>
<dbReference type="RefSeq" id="WP_062158988.1">
    <property type="nucleotide sequence ID" value="NZ_CP013910.1"/>
</dbReference>
<evidence type="ECO:0000256" key="1">
    <source>
        <dbReference type="ARBA" id="ARBA00022475"/>
    </source>
</evidence>
<proteinExistence type="predicted"/>
<keyword evidence="9" id="KW-1208">Phospholipid metabolism</keyword>
<keyword evidence="1" id="KW-1003">Cell membrane</keyword>
<keyword evidence="4" id="KW-0443">Lipid metabolism</keyword>
<evidence type="ECO:0000256" key="8">
    <source>
        <dbReference type="ARBA" id="ARBA00023239"/>
    </source>
</evidence>
<evidence type="ECO:0000313" key="12">
    <source>
        <dbReference type="Proteomes" id="UP000060071"/>
    </source>
</evidence>
<keyword evidence="5" id="KW-0472">Membrane</keyword>